<keyword evidence="6" id="KW-0175">Coiled coil</keyword>
<keyword evidence="7" id="KW-0812">Transmembrane</keyword>
<dbReference type="SMART" id="SM00244">
    <property type="entry name" value="PHB"/>
    <property type="match status" value="1"/>
</dbReference>
<reference evidence="9 10" key="1">
    <citation type="submission" date="2019-03" db="EMBL/GenBank/DDBJ databases">
        <authorList>
            <person name="Nijsse B."/>
        </authorList>
    </citation>
    <scope>NUCLEOTIDE SEQUENCE [LARGE SCALE GENOMIC DNA]</scope>
    <source>
        <strain evidence="9">Desulfoluna butyratoxydans MSL71</strain>
    </source>
</reference>
<evidence type="ECO:0000313" key="10">
    <source>
        <dbReference type="Proteomes" id="UP000507962"/>
    </source>
</evidence>
<dbReference type="Gene3D" id="3.30.479.30">
    <property type="entry name" value="Band 7 domain"/>
    <property type="match status" value="1"/>
</dbReference>
<evidence type="ECO:0000256" key="3">
    <source>
        <dbReference type="ARBA" id="ARBA00007161"/>
    </source>
</evidence>
<dbReference type="SUPFAM" id="SSF117892">
    <property type="entry name" value="Band 7/SPFH domain"/>
    <property type="match status" value="1"/>
</dbReference>
<evidence type="ECO:0000256" key="6">
    <source>
        <dbReference type="SAM" id="Coils"/>
    </source>
</evidence>
<gene>
    <name evidence="9" type="ORF">MSL71_3490</name>
</gene>
<keyword evidence="10" id="KW-1185">Reference proteome</keyword>
<proteinExistence type="inferred from homology"/>
<dbReference type="InterPro" id="IPR036013">
    <property type="entry name" value="Band_7/SPFH_dom_sf"/>
</dbReference>
<dbReference type="PANTHER" id="PTHR13806:SF31">
    <property type="entry name" value="FLOTILLIN-LIKE PROTEIN 1-RELATED"/>
    <property type="match status" value="1"/>
</dbReference>
<feature type="coiled-coil region" evidence="6">
    <location>
        <begin position="347"/>
        <end position="374"/>
    </location>
</feature>
<feature type="transmembrane region" description="Helical" evidence="7">
    <location>
        <begin position="6"/>
        <end position="28"/>
    </location>
</feature>
<evidence type="ECO:0000313" key="9">
    <source>
        <dbReference type="EMBL" id="VFQ42728.1"/>
    </source>
</evidence>
<feature type="domain" description="Band 7" evidence="8">
    <location>
        <begin position="14"/>
        <end position="198"/>
    </location>
</feature>
<evidence type="ECO:0000256" key="5">
    <source>
        <dbReference type="ARBA" id="ARBA00023136"/>
    </source>
</evidence>
<feature type="coiled-coil region" evidence="6">
    <location>
        <begin position="230"/>
        <end position="305"/>
    </location>
</feature>
<protein>
    <submittedName>
        <fullName evidence="9">Flotillin</fullName>
    </submittedName>
</protein>
<organism evidence="9 10">
    <name type="scientific">Desulfoluna butyratoxydans</name>
    <dbReference type="NCBI Taxonomy" id="231438"/>
    <lineage>
        <taxon>Bacteria</taxon>
        <taxon>Pseudomonadati</taxon>
        <taxon>Thermodesulfobacteriota</taxon>
        <taxon>Desulfobacteria</taxon>
        <taxon>Desulfobacterales</taxon>
        <taxon>Desulfolunaceae</taxon>
        <taxon>Desulfoluna</taxon>
    </lineage>
</organism>
<dbReference type="CDD" id="cd03399">
    <property type="entry name" value="SPFH_flotillin"/>
    <property type="match status" value="1"/>
</dbReference>
<dbReference type="Proteomes" id="UP000507962">
    <property type="component" value="Unassembled WGS sequence"/>
</dbReference>
<evidence type="ECO:0000256" key="1">
    <source>
        <dbReference type="ARBA" id="ARBA00004167"/>
    </source>
</evidence>
<keyword evidence="4" id="KW-1003">Cell membrane</keyword>
<accession>A0A4V6YUB6</accession>
<dbReference type="EMBL" id="CAADHO010000001">
    <property type="protein sequence ID" value="VFQ42728.1"/>
    <property type="molecule type" value="Genomic_DNA"/>
</dbReference>
<dbReference type="InterPro" id="IPR031905">
    <property type="entry name" value="Flotillin_C"/>
</dbReference>
<evidence type="ECO:0000256" key="4">
    <source>
        <dbReference type="ARBA" id="ARBA00022475"/>
    </source>
</evidence>
<keyword evidence="7" id="KW-1133">Transmembrane helix</keyword>
<dbReference type="InterPro" id="IPR001107">
    <property type="entry name" value="Band_7"/>
</dbReference>
<dbReference type="GO" id="GO:0005886">
    <property type="term" value="C:plasma membrane"/>
    <property type="evidence" value="ECO:0007669"/>
    <property type="project" value="UniProtKB-SubCell"/>
</dbReference>
<dbReference type="RefSeq" id="WP_246317686.1">
    <property type="nucleotide sequence ID" value="NZ_CAADHO010000001.1"/>
</dbReference>
<evidence type="ECO:0000256" key="2">
    <source>
        <dbReference type="ARBA" id="ARBA00004236"/>
    </source>
</evidence>
<dbReference type="AlphaFoldDB" id="A0A4V6YUB6"/>
<dbReference type="Pfam" id="PF01145">
    <property type="entry name" value="Band_7"/>
    <property type="match status" value="1"/>
</dbReference>
<comment type="subcellular location">
    <subcellularLocation>
        <location evidence="2">Cell membrane</location>
    </subcellularLocation>
    <subcellularLocation>
        <location evidence="1">Membrane</location>
        <topology evidence="1">Single-pass membrane protein</topology>
    </subcellularLocation>
</comment>
<keyword evidence="5 7" id="KW-0472">Membrane</keyword>
<dbReference type="Pfam" id="PF15975">
    <property type="entry name" value="Flot"/>
    <property type="match status" value="1"/>
</dbReference>
<evidence type="ECO:0000256" key="7">
    <source>
        <dbReference type="SAM" id="Phobius"/>
    </source>
</evidence>
<dbReference type="InterPro" id="IPR027705">
    <property type="entry name" value="Flotillin_fam"/>
</dbReference>
<name>A0A4V6YUB6_9BACT</name>
<dbReference type="PANTHER" id="PTHR13806">
    <property type="entry name" value="FLOTILLIN-RELATED"/>
    <property type="match status" value="1"/>
</dbReference>
<comment type="similarity">
    <text evidence="3">Belongs to the band 7/mec-2 family. Flotillin subfamily.</text>
</comment>
<sequence>MIEMGGMGNMLIIAGIVFISLLCVGIIFSKLYTRSSKETSFVRTGFGGQRVIMNGGALVLPVLHEVIPVNMNTLRLEVRRAETQALITMDRMRVDVMAEFYVRVKPSEESIANSAQTLGMKTMNPDELKELVEGKFVDALRSVAAEMTMTELHEKRVDFVQKVQQVVSEDLLKNGLELETVSLTGLDQTGKEFFNPDNAFDAEGLTKLTEEIQVRRMKRNAIEQDTEVSISNKNLEAEKLKLEIQREEEYARLKQEREIEIRKADQAAEIARERAQKQRDAEEAKIEAKQKVDMATIEADRAVEEGKIDKERQVREKDIAKEKVLETAKIEQEKAVELAEQDRSIAIAEKSKAKSEAQAEADKARAMAVKEEESVVTVRESQAAERDKLVELIEAEKAAQKDAIKIKVAAETQKLAAEDEAEAIRIAATAEADKLMIEAKAAADAEILKADAEERSYAVEAEGKRALNDADNTLSEAQVAMQIRMALIKFLPEIIRESVKPMENIDGIKIIQVDGLNGASANGSAAAASGDASLSDQLVNSALRYRGQAPLVDSLLADIGLKGNDINGLTRELLGNDANGATPETEN</sequence>
<evidence type="ECO:0000259" key="8">
    <source>
        <dbReference type="SMART" id="SM00244"/>
    </source>
</evidence>